<keyword evidence="2" id="KW-0479">Metal-binding</keyword>
<name>A0A6I0FIV4_9FIRM</name>
<gene>
    <name evidence="3" type="ORF">F8154_01035</name>
</gene>
<organism evidence="3 4">
    <name type="scientific">Alkaliphilus pronyensis</name>
    <dbReference type="NCBI Taxonomy" id="1482732"/>
    <lineage>
        <taxon>Bacteria</taxon>
        <taxon>Bacillati</taxon>
        <taxon>Bacillota</taxon>
        <taxon>Clostridia</taxon>
        <taxon>Peptostreptococcales</taxon>
        <taxon>Natronincolaceae</taxon>
        <taxon>Alkaliphilus</taxon>
    </lineage>
</organism>
<accession>A0A6I0FIV4</accession>
<feature type="binding site" evidence="2">
    <location>
        <position position="207"/>
    </location>
    <ligand>
        <name>Co(2+)</name>
        <dbReference type="ChEBI" id="CHEBI:48828"/>
    </ligand>
</feature>
<dbReference type="Pfam" id="PF06180">
    <property type="entry name" value="CbiK"/>
    <property type="match status" value="1"/>
</dbReference>
<sequence length="258" mass="29275">MKKGIIVVSFGTTHEETRRLCIESIEKRIAKEFSRFDVRRAFTSKMVINKLKSRDNLLVDTLEEALTKMKEEGFNEVYIQSLHVTPGKEYGDIVETVRQFQDQFHKLALGRPLLTKVEDYKATVAGLKKQLPQQKQGKAVLLMGHGTYHPANACYSCLQSIINDEGLNAYVGTVEDYPELQDILPKLKKANIKEAVLMPFMLVAGDHAKNDLAGDEDSWKTVLEDDGFKVEVYMHGLGENIEIQDIYIQHLKDAMAEQ</sequence>
<comment type="caution">
    <text evidence="3">The sequence shown here is derived from an EMBL/GenBank/DDBJ whole genome shotgun (WGS) entry which is preliminary data.</text>
</comment>
<keyword evidence="2" id="KW-0170">Cobalt</keyword>
<reference evidence="3 4" key="1">
    <citation type="submission" date="2019-10" db="EMBL/GenBank/DDBJ databases">
        <title>Alkaliphilus serpentinus sp. nov. and Alkaliphilus pronyensis sp. nov., two novel anaerobic alkaliphilic species isolated from the serpentinized-hosted hydrothermal field of the Prony Bay (New Caledonia).</title>
        <authorList>
            <person name="Postec A."/>
        </authorList>
    </citation>
    <scope>NUCLEOTIDE SEQUENCE [LARGE SCALE GENOMIC DNA]</scope>
    <source>
        <strain evidence="3 4">LacV</strain>
    </source>
</reference>
<evidence type="ECO:0000313" key="3">
    <source>
        <dbReference type="EMBL" id="KAB3539047.1"/>
    </source>
</evidence>
<keyword evidence="4" id="KW-1185">Reference proteome</keyword>
<dbReference type="OrthoDB" id="9770331at2"/>
<dbReference type="SUPFAM" id="SSF53800">
    <property type="entry name" value="Chelatase"/>
    <property type="match status" value="1"/>
</dbReference>
<dbReference type="GO" id="GO:0019251">
    <property type="term" value="P:anaerobic cobalamin biosynthetic process"/>
    <property type="evidence" value="ECO:0007669"/>
    <property type="project" value="InterPro"/>
</dbReference>
<dbReference type="CDD" id="cd03413">
    <property type="entry name" value="CbiK_C"/>
    <property type="match status" value="1"/>
</dbReference>
<evidence type="ECO:0000256" key="2">
    <source>
        <dbReference type="PIRSR" id="PIRSR033579-3"/>
    </source>
</evidence>
<dbReference type="AlphaFoldDB" id="A0A6I0FIV4"/>
<feature type="binding site" evidence="2">
    <location>
        <position position="175"/>
    </location>
    <ligand>
        <name>Co(2+)</name>
        <dbReference type="ChEBI" id="CHEBI:48828"/>
    </ligand>
</feature>
<dbReference type="PIRSF" id="PIRSF033579">
    <property type="entry name" value="Anaer_Co_chel"/>
    <property type="match status" value="1"/>
</dbReference>
<proteinExistence type="predicted"/>
<dbReference type="GO" id="GO:0016852">
    <property type="term" value="F:sirohydrochlorin cobaltochelatase activity"/>
    <property type="evidence" value="ECO:0007669"/>
    <property type="project" value="InterPro"/>
</dbReference>
<feature type="binding site" evidence="2">
    <location>
        <position position="145"/>
    </location>
    <ligand>
        <name>Co(2+)</name>
        <dbReference type="ChEBI" id="CHEBI:48828"/>
    </ligand>
</feature>
<dbReference type="EMBL" id="WBZC01000003">
    <property type="protein sequence ID" value="KAB3539047.1"/>
    <property type="molecule type" value="Genomic_DNA"/>
</dbReference>
<dbReference type="Gene3D" id="3.40.50.1400">
    <property type="match status" value="2"/>
</dbReference>
<evidence type="ECO:0000313" key="4">
    <source>
        <dbReference type="Proteomes" id="UP000432715"/>
    </source>
</evidence>
<dbReference type="GO" id="GO:0046872">
    <property type="term" value="F:metal ion binding"/>
    <property type="evidence" value="ECO:0007669"/>
    <property type="project" value="UniProtKB-KW"/>
</dbReference>
<protein>
    <submittedName>
        <fullName evidence="3">Sirohydrochlorin cobaltochelatase</fullName>
    </submittedName>
</protein>
<feature type="active site" description="Proton acceptor" evidence="1">
    <location>
        <position position="145"/>
    </location>
</feature>
<dbReference type="CDD" id="cd03412">
    <property type="entry name" value="CbiK_N"/>
    <property type="match status" value="1"/>
</dbReference>
<dbReference type="RefSeq" id="WP_151859726.1">
    <property type="nucleotide sequence ID" value="NZ_WBZC01000003.1"/>
</dbReference>
<evidence type="ECO:0000256" key="1">
    <source>
        <dbReference type="PIRSR" id="PIRSR033579-1"/>
    </source>
</evidence>
<dbReference type="Proteomes" id="UP000432715">
    <property type="component" value="Unassembled WGS sequence"/>
</dbReference>
<dbReference type="InterPro" id="IPR010388">
    <property type="entry name" value="Anaerobic_Co-chelatase"/>
</dbReference>